<name>A0A9W6QP50_9PSEU</name>
<keyword evidence="2" id="KW-1185">Reference proteome</keyword>
<proteinExistence type="predicted"/>
<evidence type="ECO:0000313" key="1">
    <source>
        <dbReference type="EMBL" id="GLW93375.1"/>
    </source>
</evidence>
<gene>
    <name evidence="1" type="ORF">Aglo03_41910</name>
</gene>
<organism evidence="1 2">
    <name type="scientific">Actinokineospora globicatena</name>
    <dbReference type="NCBI Taxonomy" id="103729"/>
    <lineage>
        <taxon>Bacteria</taxon>
        <taxon>Bacillati</taxon>
        <taxon>Actinomycetota</taxon>
        <taxon>Actinomycetes</taxon>
        <taxon>Pseudonocardiales</taxon>
        <taxon>Pseudonocardiaceae</taxon>
        <taxon>Actinokineospora</taxon>
    </lineage>
</organism>
<dbReference type="EMBL" id="BSSD01000006">
    <property type="protein sequence ID" value="GLW93375.1"/>
    <property type="molecule type" value="Genomic_DNA"/>
</dbReference>
<protein>
    <submittedName>
        <fullName evidence="1">Uncharacterized protein</fullName>
    </submittedName>
</protein>
<sequence length="482" mass="51901">MSGAVSITPPVGGLAALGVESRVLATPWSRMVRGIGLGQHPVGHDAAAADRIRHTFAALAGRGVEEADPYGRFARLLVELALDHARDGAVEPARMSAVLAAAREHPNPYFRVMAGCVAADAFGKLGLGGQLARLPGADPAAELQAAVEGIEADRIRDENAGRHGHYERLSASSAVLLALGQLGATVEPGRLLGALDLLDGVPSPFFRGRGGSVLLAAAMLLGREDLLTEGGRDRIAETLRYLGHTGPGATSPVFPQPMSPAFVEVYPLLTMLNAISMSGRAGDYLRLGEDRVAQAGSLMGALRPVERTHMGLYYVVALHNLGVLDEQVPDLDRFAEDLVGQWRTTPPGENYFLNGISYAYLIQTAVFTGRPDLVTEEFLDRYVDSFPDLDRTDDDRVNRPYPFAYAFNALAEIGCDDLLFQPRRAYGGAAPVDWVVSRLSPGARAEPRLYMLHHALISYALRMREPAPEAPVFRDFVFPADT</sequence>
<evidence type="ECO:0000313" key="2">
    <source>
        <dbReference type="Proteomes" id="UP001165042"/>
    </source>
</evidence>
<dbReference type="AlphaFoldDB" id="A0A9W6QP50"/>
<accession>A0A9W6QP50</accession>
<reference evidence="1" key="1">
    <citation type="submission" date="2023-02" db="EMBL/GenBank/DDBJ databases">
        <title>Actinokineospora globicatena NBRC 15670.</title>
        <authorList>
            <person name="Ichikawa N."/>
            <person name="Sato H."/>
            <person name="Tonouchi N."/>
        </authorList>
    </citation>
    <scope>NUCLEOTIDE SEQUENCE</scope>
    <source>
        <strain evidence="1">NBRC 15670</strain>
    </source>
</reference>
<dbReference type="Proteomes" id="UP001165042">
    <property type="component" value="Unassembled WGS sequence"/>
</dbReference>
<comment type="caution">
    <text evidence="1">The sequence shown here is derived from an EMBL/GenBank/DDBJ whole genome shotgun (WGS) entry which is preliminary data.</text>
</comment>